<proteinExistence type="inferred from homology"/>
<evidence type="ECO:0000256" key="3">
    <source>
        <dbReference type="ARBA" id="ARBA00022692"/>
    </source>
</evidence>
<feature type="transmembrane region" description="Helical" evidence="8">
    <location>
        <begin position="413"/>
        <end position="437"/>
    </location>
</feature>
<feature type="transmembrane region" description="Helical" evidence="8">
    <location>
        <begin position="367"/>
        <end position="393"/>
    </location>
</feature>
<name>A0A0F5I964_BACTR</name>
<keyword evidence="5 6" id="KW-0472">Membrane</keyword>
<evidence type="ECO:0000256" key="4">
    <source>
        <dbReference type="ARBA" id="ARBA00022989"/>
    </source>
</evidence>
<dbReference type="GO" id="GO:0005886">
    <property type="term" value="C:plasma membrane"/>
    <property type="evidence" value="ECO:0007669"/>
    <property type="project" value="UniProtKB-SubCell"/>
</dbReference>
<comment type="subcellular location">
    <subcellularLocation>
        <location evidence="6">Cell membrane</location>
    </subcellularLocation>
    <subcellularLocation>
        <location evidence="1">Membrane</location>
        <topology evidence="1">Multi-pass membrane protein</topology>
    </subcellularLocation>
</comment>
<dbReference type="Proteomes" id="UP000031563">
    <property type="component" value="Unassembled WGS sequence"/>
</dbReference>
<comment type="similarity">
    <text evidence="2 6">Belongs to the GerABKA family.</text>
</comment>
<evidence type="ECO:0000256" key="2">
    <source>
        <dbReference type="ARBA" id="ARBA00005278"/>
    </source>
</evidence>
<dbReference type="STRING" id="1221996.QY95_00468"/>
<gene>
    <name evidence="9" type="ORF">QY95_00468</name>
</gene>
<accession>A0A0F5I964</accession>
<dbReference type="PANTHER" id="PTHR22550">
    <property type="entry name" value="SPORE GERMINATION PROTEIN"/>
    <property type="match status" value="1"/>
</dbReference>
<dbReference type="InterPro" id="IPR004995">
    <property type="entry name" value="Spore_Ger"/>
</dbReference>
<dbReference type="OrthoDB" id="9772630at2"/>
<dbReference type="PANTHER" id="PTHR22550:SF5">
    <property type="entry name" value="LEUCINE ZIPPER PROTEIN 4"/>
    <property type="match status" value="1"/>
</dbReference>
<reference evidence="9" key="1">
    <citation type="submission" date="2015-02" db="EMBL/GenBank/DDBJ databases">
        <title>Genome Assembly of Bacillaceae bacterium MTCC 8252.</title>
        <authorList>
            <person name="Verma A."/>
            <person name="Khatri I."/>
            <person name="Mual P."/>
            <person name="Subramanian S."/>
            <person name="Krishnamurthi S."/>
        </authorList>
    </citation>
    <scope>NUCLEOTIDE SEQUENCE [LARGE SCALE GENOMIC DNA]</scope>
    <source>
        <strain evidence="9">MTCC 8252</strain>
    </source>
</reference>
<dbReference type="RefSeq" id="WP_039231319.1">
    <property type="nucleotide sequence ID" value="NZ_JWIR02000018.1"/>
</dbReference>
<evidence type="ECO:0000256" key="1">
    <source>
        <dbReference type="ARBA" id="ARBA00004141"/>
    </source>
</evidence>
<feature type="region of interest" description="Disordered" evidence="7">
    <location>
        <begin position="480"/>
        <end position="501"/>
    </location>
</feature>
<evidence type="ECO:0000256" key="7">
    <source>
        <dbReference type="SAM" id="MobiDB-lite"/>
    </source>
</evidence>
<feature type="transmembrane region" description="Helical" evidence="8">
    <location>
        <begin position="328"/>
        <end position="346"/>
    </location>
</feature>
<evidence type="ECO:0000256" key="8">
    <source>
        <dbReference type="SAM" id="Phobius"/>
    </source>
</evidence>
<evidence type="ECO:0000313" key="10">
    <source>
        <dbReference type="Proteomes" id="UP000031563"/>
    </source>
</evidence>
<feature type="transmembrane region" description="Helical" evidence="8">
    <location>
        <begin position="286"/>
        <end position="308"/>
    </location>
</feature>
<dbReference type="Pfam" id="PF03323">
    <property type="entry name" value="GerA"/>
    <property type="match status" value="1"/>
</dbReference>
<evidence type="ECO:0000256" key="5">
    <source>
        <dbReference type="ARBA" id="ARBA00023136"/>
    </source>
</evidence>
<organism evidence="9 10">
    <name type="scientific">Bacillus thermotolerans</name>
    <name type="common">Quasibacillus thermotolerans</name>
    <dbReference type="NCBI Taxonomy" id="1221996"/>
    <lineage>
        <taxon>Bacteria</taxon>
        <taxon>Bacillati</taxon>
        <taxon>Bacillota</taxon>
        <taxon>Bacilli</taxon>
        <taxon>Bacillales</taxon>
        <taxon>Bacillaceae</taxon>
        <taxon>Bacillus</taxon>
    </lineage>
</organism>
<dbReference type="GO" id="GO:0009847">
    <property type="term" value="P:spore germination"/>
    <property type="evidence" value="ECO:0007669"/>
    <property type="project" value="UniProtKB-UniRule"/>
</dbReference>
<dbReference type="InterPro" id="IPR050768">
    <property type="entry name" value="UPF0353/GerABKA_families"/>
</dbReference>
<protein>
    <submittedName>
        <fullName evidence="9">Spore germination protein</fullName>
    </submittedName>
</protein>
<dbReference type="AlphaFoldDB" id="A0A0F5I964"/>
<evidence type="ECO:0000313" key="9">
    <source>
        <dbReference type="EMBL" id="KKB41850.1"/>
    </source>
</evidence>
<dbReference type="EMBL" id="JWIR02000018">
    <property type="protein sequence ID" value="KKB41850.1"/>
    <property type="molecule type" value="Genomic_DNA"/>
</dbReference>
<sequence>MKKERFKKGWRSPSKSELAALLEKCSESSDFVTFKFHEQSPFAISYYQTLVDKKVLQTSVLDTLKEKEKEWSTVEEIKEAVPIENMTITSQISDIRDKLMSGHILIYKEEDPSECLLISAANVQARQISVPETEYTVVGPKESFVESIETNVTLVRKRLPTPDFKTKELTVGNVTKTRVMVVYIDGIVSQENVNTVIQRIDDITYDKIVDASFINQMIADNPSSPFPQMVDTERPDRVASDLSEGKVAILVDGSPSALTGPTTLTEFFTAFEDYFTIWEMATVFRLIRLFAIVFSVLSTPLYVAVLTYHYEVVPQDVLTSLFASRAGIPFPPLMEAIILELTIELLREAGARLPIKVGQTIGIVGGIVIGTAAVQAGVTSNILLIIVALAALASFTTPVYQISNAVRLIRFPFLIGAGLLGFFGIAICSAILLAHLLKIKSLGRPYLAPVYPVRLKDLKDAFIRLPFDKQITRPMELRPEQPFKFRPKPKPNTKNDLDIDE</sequence>
<keyword evidence="4 8" id="KW-1133">Transmembrane helix</keyword>
<comment type="caution">
    <text evidence="9">The sequence shown here is derived from an EMBL/GenBank/DDBJ whole genome shotgun (WGS) entry which is preliminary data.</text>
</comment>
<keyword evidence="10" id="KW-1185">Reference proteome</keyword>
<accession>A0A0F5HK44</accession>
<keyword evidence="3 8" id="KW-0812">Transmembrane</keyword>
<evidence type="ECO:0000256" key="6">
    <source>
        <dbReference type="PIRNR" id="PIRNR005690"/>
    </source>
</evidence>
<dbReference type="PIRSF" id="PIRSF005690">
    <property type="entry name" value="GerBA"/>
    <property type="match status" value="1"/>
</dbReference>